<dbReference type="InterPro" id="IPR010390">
    <property type="entry name" value="ABC-2_transporter-like"/>
</dbReference>
<evidence type="ECO:0000256" key="1">
    <source>
        <dbReference type="SAM" id="Phobius"/>
    </source>
</evidence>
<dbReference type="EMBL" id="FOMT01000004">
    <property type="protein sequence ID" value="SFE79175.1"/>
    <property type="molecule type" value="Genomic_DNA"/>
</dbReference>
<protein>
    <submittedName>
        <fullName evidence="2">ABC-2 type transport system permease protein</fullName>
    </submittedName>
</protein>
<keyword evidence="1" id="KW-0812">Transmembrane</keyword>
<name>A0A1I2DEZ5_9BACL</name>
<feature type="transmembrane region" description="Helical" evidence="1">
    <location>
        <begin position="235"/>
        <end position="254"/>
    </location>
</feature>
<dbReference type="Proteomes" id="UP000198855">
    <property type="component" value="Unassembled WGS sequence"/>
</dbReference>
<dbReference type="AlphaFoldDB" id="A0A1I2DEZ5"/>
<organism evidence="2 3">
    <name type="scientific">Paenibacillus catalpae</name>
    <dbReference type="NCBI Taxonomy" id="1045775"/>
    <lineage>
        <taxon>Bacteria</taxon>
        <taxon>Bacillati</taxon>
        <taxon>Bacillota</taxon>
        <taxon>Bacilli</taxon>
        <taxon>Bacillales</taxon>
        <taxon>Paenibacillaceae</taxon>
        <taxon>Paenibacillus</taxon>
    </lineage>
</organism>
<accession>A0A1I2DEZ5</accession>
<keyword evidence="1" id="KW-1133">Transmembrane helix</keyword>
<dbReference type="RefSeq" id="WP_175532927.1">
    <property type="nucleotide sequence ID" value="NZ_FOMT01000004.1"/>
</dbReference>
<dbReference type="PANTHER" id="PTHR36832">
    <property type="entry name" value="SLR1174 PROTEIN-RELATED"/>
    <property type="match status" value="1"/>
</dbReference>
<feature type="transmembrane region" description="Helical" evidence="1">
    <location>
        <begin position="151"/>
        <end position="171"/>
    </location>
</feature>
<sequence length="265" mass="29674">MLQAYWYITKMKLLTNLTYRFEVFTSVATNLILMLASVFLWQTAYKGGAGAAEALSLQDITTYTILSITISTIFVCDVQNTIYYKIREGQIVTDFYRPIPLLACYLAEDIGEMFSALLNRALPLVVFASLFFGVPWPASFRNFLLFLPSCLLSYAILWLLSALVGLIAFWVMELGNMGNVKDSIVRILSGSIVPLWFFPESVQTVSKFLPFQYTYQTPLGIYIGNTSTSEAFTSMAVQAAWIGILYLILAAGWARTKKKTLIQGG</sequence>
<reference evidence="3" key="1">
    <citation type="submission" date="2016-10" db="EMBL/GenBank/DDBJ databases">
        <authorList>
            <person name="Varghese N."/>
            <person name="Submissions S."/>
        </authorList>
    </citation>
    <scope>NUCLEOTIDE SEQUENCE [LARGE SCALE GENOMIC DNA]</scope>
    <source>
        <strain evidence="3">CGMCC 1.10784</strain>
    </source>
</reference>
<feature type="transmembrane region" description="Helical" evidence="1">
    <location>
        <begin position="121"/>
        <end position="139"/>
    </location>
</feature>
<gene>
    <name evidence="2" type="ORF">SAMN05216378_4087</name>
</gene>
<keyword evidence="3" id="KW-1185">Reference proteome</keyword>
<feature type="transmembrane region" description="Helical" evidence="1">
    <location>
        <begin position="21"/>
        <end position="40"/>
    </location>
</feature>
<dbReference type="STRING" id="1045775.SAMN05216378_4087"/>
<evidence type="ECO:0000313" key="2">
    <source>
        <dbReference type="EMBL" id="SFE79175.1"/>
    </source>
</evidence>
<dbReference type="PANTHER" id="PTHR36832:SF1">
    <property type="entry name" value="SLR1174 PROTEIN"/>
    <property type="match status" value="1"/>
</dbReference>
<proteinExistence type="predicted"/>
<dbReference type="Pfam" id="PF06182">
    <property type="entry name" value="ABC2_membrane_6"/>
    <property type="match status" value="1"/>
</dbReference>
<evidence type="ECO:0000313" key="3">
    <source>
        <dbReference type="Proteomes" id="UP000198855"/>
    </source>
</evidence>
<keyword evidence="1" id="KW-0472">Membrane</keyword>